<keyword evidence="13" id="KW-1185">Reference proteome</keyword>
<evidence type="ECO:0000313" key="12">
    <source>
        <dbReference type="EMBL" id="RMA96089.1"/>
    </source>
</evidence>
<dbReference type="InterPro" id="IPR003374">
    <property type="entry name" value="ApbE-like_sf"/>
</dbReference>
<feature type="binding site" evidence="11">
    <location>
        <position position="254"/>
    </location>
    <ligand>
        <name>Mg(2+)</name>
        <dbReference type="ChEBI" id="CHEBI:18420"/>
    </ligand>
</feature>
<evidence type="ECO:0000313" key="13">
    <source>
        <dbReference type="Proteomes" id="UP000280842"/>
    </source>
</evidence>
<evidence type="ECO:0000256" key="4">
    <source>
        <dbReference type="ARBA" id="ARBA00022679"/>
    </source>
</evidence>
<dbReference type="GO" id="GO:0016740">
    <property type="term" value="F:transferase activity"/>
    <property type="evidence" value="ECO:0007669"/>
    <property type="project" value="UniProtKB-UniRule"/>
</dbReference>
<evidence type="ECO:0000256" key="6">
    <source>
        <dbReference type="ARBA" id="ARBA00022827"/>
    </source>
</evidence>
<organism evidence="12 13">
    <name type="scientific">Hydrogenothermus marinus</name>
    <dbReference type="NCBI Taxonomy" id="133270"/>
    <lineage>
        <taxon>Bacteria</taxon>
        <taxon>Pseudomonadati</taxon>
        <taxon>Aquificota</taxon>
        <taxon>Aquificia</taxon>
        <taxon>Aquificales</taxon>
        <taxon>Hydrogenothermaceae</taxon>
        <taxon>Hydrogenothermus</taxon>
    </lineage>
</organism>
<comment type="cofactor">
    <cofactor evidence="11">
        <name>Mg(2+)</name>
        <dbReference type="ChEBI" id="CHEBI:18420"/>
    </cofactor>
    <cofactor evidence="11">
        <name>Mn(2+)</name>
        <dbReference type="ChEBI" id="CHEBI:29035"/>
    </cofactor>
    <text evidence="11">Magnesium. Can also use manganese.</text>
</comment>
<dbReference type="PIRSF" id="PIRSF006268">
    <property type="entry name" value="ApbE"/>
    <property type="match status" value="1"/>
</dbReference>
<keyword evidence="4 10" id="KW-0808">Transferase</keyword>
<name>A0A3M0BID7_9AQUI</name>
<protein>
    <recommendedName>
        <fullName evidence="2 10">FAD:protein FMN transferase</fullName>
        <ecNumber evidence="1 10">2.7.1.180</ecNumber>
    </recommendedName>
    <alternativeName>
        <fullName evidence="8 10">Flavin transferase</fullName>
    </alternativeName>
</protein>
<evidence type="ECO:0000256" key="7">
    <source>
        <dbReference type="ARBA" id="ARBA00022842"/>
    </source>
</evidence>
<feature type="binding site" evidence="11">
    <location>
        <position position="258"/>
    </location>
    <ligand>
        <name>Mg(2+)</name>
        <dbReference type="ChEBI" id="CHEBI:18420"/>
    </ligand>
</feature>
<evidence type="ECO:0000256" key="8">
    <source>
        <dbReference type="ARBA" id="ARBA00031306"/>
    </source>
</evidence>
<dbReference type="PANTHER" id="PTHR30040">
    <property type="entry name" value="THIAMINE BIOSYNTHESIS LIPOPROTEIN APBE"/>
    <property type="match status" value="1"/>
</dbReference>
<evidence type="ECO:0000256" key="3">
    <source>
        <dbReference type="ARBA" id="ARBA00022630"/>
    </source>
</evidence>
<evidence type="ECO:0000256" key="9">
    <source>
        <dbReference type="ARBA" id="ARBA00048540"/>
    </source>
</evidence>
<keyword evidence="7 10" id="KW-0460">Magnesium</keyword>
<dbReference type="Gene3D" id="3.10.520.10">
    <property type="entry name" value="ApbE-like domains"/>
    <property type="match status" value="1"/>
</dbReference>
<keyword evidence="12" id="KW-0449">Lipoprotein</keyword>
<comment type="caution">
    <text evidence="12">The sequence shown here is derived from an EMBL/GenBank/DDBJ whole genome shotgun (WGS) entry which is preliminary data.</text>
</comment>
<evidence type="ECO:0000256" key="1">
    <source>
        <dbReference type="ARBA" id="ARBA00011955"/>
    </source>
</evidence>
<feature type="binding site" evidence="11">
    <location>
        <position position="148"/>
    </location>
    <ligand>
        <name>Mg(2+)</name>
        <dbReference type="ChEBI" id="CHEBI:18420"/>
    </ligand>
</feature>
<dbReference type="Proteomes" id="UP000280842">
    <property type="component" value="Unassembled WGS sequence"/>
</dbReference>
<dbReference type="Pfam" id="PF02424">
    <property type="entry name" value="ApbE"/>
    <property type="match status" value="1"/>
</dbReference>
<evidence type="ECO:0000256" key="5">
    <source>
        <dbReference type="ARBA" id="ARBA00022723"/>
    </source>
</evidence>
<dbReference type="EC" id="2.7.1.180" evidence="1 10"/>
<keyword evidence="6 10" id="KW-0274">FAD</keyword>
<proteinExistence type="inferred from homology"/>
<reference evidence="12 13" key="1">
    <citation type="submission" date="2018-10" db="EMBL/GenBank/DDBJ databases">
        <title>Genomic Encyclopedia of Archaeal and Bacterial Type Strains, Phase II (KMG-II): from individual species to whole genera.</title>
        <authorList>
            <person name="Goeker M."/>
        </authorList>
    </citation>
    <scope>NUCLEOTIDE SEQUENCE [LARGE SCALE GENOMIC DNA]</scope>
    <source>
        <strain evidence="12 13">VM1</strain>
    </source>
</reference>
<sequence length="306" mass="35526">MINKVLLIILISVSFAFSIERTKYLMGTYVSINLPKENKYLFKPSFNIIKQVDLKFSKYNPKSYLYKLNKHKKAKIDKEFLKLLNISLQINKKTYGYFDISLGNLTKKYGSFYIKENKNQKYTIGIENIKIKDGYIYLLNNISLDFGAIGKGYAIDKISNFLEKKKVKKAIIKLSGDIRCFDICNICIKNPFKEGFIKCFKTKYKNTSISTSGNYERYIKTKENNHLINPKTKKSEKNFASITLIGIKNNTYLDAYTTAVSVMPEKLAIKFLEENKIGYFIIKINGEILINKKFKSMVEFTNNIEK</sequence>
<dbReference type="SUPFAM" id="SSF143631">
    <property type="entry name" value="ApbE-like"/>
    <property type="match status" value="1"/>
</dbReference>
<keyword evidence="5 10" id="KW-0479">Metal-binding</keyword>
<accession>A0A3M0BID7</accession>
<evidence type="ECO:0000256" key="10">
    <source>
        <dbReference type="PIRNR" id="PIRNR006268"/>
    </source>
</evidence>
<evidence type="ECO:0000256" key="11">
    <source>
        <dbReference type="PIRSR" id="PIRSR006268-2"/>
    </source>
</evidence>
<comment type="catalytic activity">
    <reaction evidence="9 10">
        <text>L-threonyl-[protein] + FAD = FMN-L-threonyl-[protein] + AMP + H(+)</text>
        <dbReference type="Rhea" id="RHEA:36847"/>
        <dbReference type="Rhea" id="RHEA-COMP:11060"/>
        <dbReference type="Rhea" id="RHEA-COMP:11061"/>
        <dbReference type="ChEBI" id="CHEBI:15378"/>
        <dbReference type="ChEBI" id="CHEBI:30013"/>
        <dbReference type="ChEBI" id="CHEBI:57692"/>
        <dbReference type="ChEBI" id="CHEBI:74257"/>
        <dbReference type="ChEBI" id="CHEBI:456215"/>
        <dbReference type="EC" id="2.7.1.180"/>
    </reaction>
</comment>
<comment type="similarity">
    <text evidence="10">Belongs to the ApbE family.</text>
</comment>
<dbReference type="EMBL" id="REFO01000012">
    <property type="protein sequence ID" value="RMA96089.1"/>
    <property type="molecule type" value="Genomic_DNA"/>
</dbReference>
<dbReference type="AlphaFoldDB" id="A0A3M0BID7"/>
<dbReference type="InterPro" id="IPR024932">
    <property type="entry name" value="ApbE"/>
</dbReference>
<dbReference type="RefSeq" id="WP_121923222.1">
    <property type="nucleotide sequence ID" value="NZ_REFO01000012.1"/>
</dbReference>
<dbReference type="OrthoDB" id="9778595at2"/>
<dbReference type="PANTHER" id="PTHR30040:SF2">
    <property type="entry name" value="FAD:PROTEIN FMN TRANSFERASE"/>
    <property type="match status" value="1"/>
</dbReference>
<keyword evidence="3 10" id="KW-0285">Flavoprotein</keyword>
<dbReference type="GO" id="GO:0046872">
    <property type="term" value="F:metal ion binding"/>
    <property type="evidence" value="ECO:0007669"/>
    <property type="project" value="UniProtKB-UniRule"/>
</dbReference>
<evidence type="ECO:0000256" key="2">
    <source>
        <dbReference type="ARBA" id="ARBA00016337"/>
    </source>
</evidence>
<gene>
    <name evidence="12" type="ORF">CLV39_1100</name>
</gene>